<dbReference type="Pfam" id="PF00571">
    <property type="entry name" value="CBS"/>
    <property type="match status" value="1"/>
</dbReference>
<keyword evidence="1 3" id="KW-0129">CBS domain</keyword>
<dbReference type="Gene3D" id="3.10.580.10">
    <property type="entry name" value="CBS-domain"/>
    <property type="match status" value="1"/>
</dbReference>
<feature type="domain" description="CBS" evidence="4">
    <location>
        <begin position="37"/>
        <end position="93"/>
    </location>
</feature>
<accession>A0A7G9ZAP0</accession>
<dbReference type="AlphaFoldDB" id="A0A7G9ZAP0"/>
<protein>
    <recommendedName>
        <fullName evidence="4">CBS domain-containing protein</fullName>
    </recommendedName>
</protein>
<evidence type="ECO:0000256" key="2">
    <source>
        <dbReference type="ARBA" id="ARBA00023167"/>
    </source>
</evidence>
<evidence type="ECO:0000256" key="1">
    <source>
        <dbReference type="ARBA" id="ARBA00023122"/>
    </source>
</evidence>
<evidence type="ECO:0000256" key="3">
    <source>
        <dbReference type="PROSITE-ProRule" id="PRU00703"/>
    </source>
</evidence>
<dbReference type="PANTHER" id="PTHR43080:SF2">
    <property type="entry name" value="CBS DOMAIN-CONTAINING PROTEIN"/>
    <property type="match status" value="1"/>
</dbReference>
<keyword evidence="2" id="KW-0486">Methionine biosynthesis</keyword>
<dbReference type="InterPro" id="IPR046342">
    <property type="entry name" value="CBS_dom_sf"/>
</dbReference>
<dbReference type="InterPro" id="IPR051257">
    <property type="entry name" value="Diverse_CBS-Domain"/>
</dbReference>
<evidence type="ECO:0000259" key="4">
    <source>
        <dbReference type="PROSITE" id="PS51371"/>
    </source>
</evidence>
<keyword evidence="2" id="KW-0028">Amino-acid biosynthesis</keyword>
<dbReference type="PROSITE" id="PS51371">
    <property type="entry name" value="CBS"/>
    <property type="match status" value="1"/>
</dbReference>
<dbReference type="InterPro" id="IPR000644">
    <property type="entry name" value="CBS_dom"/>
</dbReference>
<dbReference type="PANTHER" id="PTHR43080">
    <property type="entry name" value="CBS DOMAIN-CONTAINING PROTEIN CBSX3, MITOCHONDRIAL"/>
    <property type="match status" value="1"/>
</dbReference>
<dbReference type="GO" id="GO:0009086">
    <property type="term" value="P:methionine biosynthetic process"/>
    <property type="evidence" value="ECO:0007669"/>
    <property type="project" value="UniProtKB-KW"/>
</dbReference>
<name>A0A7G9ZAP0_9EURY</name>
<reference evidence="5" key="1">
    <citation type="submission" date="2020-06" db="EMBL/GenBank/DDBJ databases">
        <title>Unique genomic features of the anaerobic methanotrophic archaea.</title>
        <authorList>
            <person name="Chadwick G.L."/>
            <person name="Skennerton C.T."/>
            <person name="Laso-Perez R."/>
            <person name="Leu A.O."/>
            <person name="Speth D.R."/>
            <person name="Yu H."/>
            <person name="Morgan-Lang C."/>
            <person name="Hatzenpichler R."/>
            <person name="Goudeau D."/>
            <person name="Malmstrom R."/>
            <person name="Brazelton W.J."/>
            <person name="Woyke T."/>
            <person name="Hallam S.J."/>
            <person name="Tyson G.W."/>
            <person name="Wegener G."/>
            <person name="Boetius A."/>
            <person name="Orphan V."/>
        </authorList>
    </citation>
    <scope>NUCLEOTIDE SEQUENCE</scope>
</reference>
<gene>
    <name evidence="5" type="ORF">GHLBPCAD_00013</name>
</gene>
<dbReference type="SMART" id="SM00116">
    <property type="entry name" value="CBS"/>
    <property type="match status" value="1"/>
</dbReference>
<organism evidence="5">
    <name type="scientific">Candidatus Methanophaga sp. ANME-1 ERB7</name>
    <dbReference type="NCBI Taxonomy" id="2759913"/>
    <lineage>
        <taxon>Archaea</taxon>
        <taxon>Methanobacteriati</taxon>
        <taxon>Methanobacteriota</taxon>
        <taxon>Stenosarchaea group</taxon>
        <taxon>Methanomicrobia</taxon>
        <taxon>Candidatus Methanophagales</taxon>
        <taxon>Candidatus Methanophagaceae</taxon>
        <taxon>Candidatus Methanophaga</taxon>
    </lineage>
</organism>
<evidence type="ECO:0000313" key="5">
    <source>
        <dbReference type="EMBL" id="QNO57324.1"/>
    </source>
</evidence>
<proteinExistence type="predicted"/>
<dbReference type="EMBL" id="MT631685">
    <property type="protein sequence ID" value="QNO57324.1"/>
    <property type="molecule type" value="Genomic_DNA"/>
</dbReference>
<sequence>MITKEGKPVGITVDYDIAAKVILKDRSPDEVKVKEIMSSPLITVGSDASVEEACGLMAGKGIRRLPVIEDGELVGIISIRNILTGESVHERKYLF</sequence>
<dbReference type="SUPFAM" id="SSF54631">
    <property type="entry name" value="CBS-domain pair"/>
    <property type="match status" value="1"/>
</dbReference>